<gene>
    <name evidence="2" type="ORF">DH2020_044576</name>
</gene>
<dbReference type="EMBL" id="JABTTQ020002854">
    <property type="protein sequence ID" value="KAK6121708.1"/>
    <property type="molecule type" value="Genomic_DNA"/>
</dbReference>
<keyword evidence="3" id="KW-1185">Reference proteome</keyword>
<dbReference type="PANTHER" id="PTHR11439">
    <property type="entry name" value="GAG-POL-RELATED RETROTRANSPOSON"/>
    <property type="match status" value="1"/>
</dbReference>
<sequence length="238" mass="26753">MTPPPGVPHNQGEVCKLKKALYGLKQAPLACLLSLYVDDVIITGDDVDGIALLKSELTYHFEMKDLGPLRYFLDILDRPRLNDTRYVDTPLELNVRYSPSDGTPLPDPTLYRTIVGSLVYLTITRLNIAYVVNIVSQFVIYPTTVHFAAVTRILRYLRGAIFESLLFPSTSLLELKAHSDADWASDPADRKSTTGFCIFLGDFLISWKSKKQNVVSRSSTEAEYRAMASTTTEIVWLR</sequence>
<evidence type="ECO:0000259" key="1">
    <source>
        <dbReference type="Pfam" id="PF07727"/>
    </source>
</evidence>
<dbReference type="InterPro" id="IPR043502">
    <property type="entry name" value="DNA/RNA_pol_sf"/>
</dbReference>
<comment type="caution">
    <text evidence="2">The sequence shown here is derived from an EMBL/GenBank/DDBJ whole genome shotgun (WGS) entry which is preliminary data.</text>
</comment>
<dbReference type="InterPro" id="IPR013103">
    <property type="entry name" value="RVT_2"/>
</dbReference>
<dbReference type="PANTHER" id="PTHR11439:SF461">
    <property type="entry name" value="OS10G0432200 PROTEIN"/>
    <property type="match status" value="1"/>
</dbReference>
<dbReference type="Pfam" id="PF07727">
    <property type="entry name" value="RVT_2"/>
    <property type="match status" value="1"/>
</dbReference>
<organism evidence="2 3">
    <name type="scientific">Rehmannia glutinosa</name>
    <name type="common">Chinese foxglove</name>
    <dbReference type="NCBI Taxonomy" id="99300"/>
    <lineage>
        <taxon>Eukaryota</taxon>
        <taxon>Viridiplantae</taxon>
        <taxon>Streptophyta</taxon>
        <taxon>Embryophyta</taxon>
        <taxon>Tracheophyta</taxon>
        <taxon>Spermatophyta</taxon>
        <taxon>Magnoliopsida</taxon>
        <taxon>eudicotyledons</taxon>
        <taxon>Gunneridae</taxon>
        <taxon>Pentapetalae</taxon>
        <taxon>asterids</taxon>
        <taxon>lamiids</taxon>
        <taxon>Lamiales</taxon>
        <taxon>Orobanchaceae</taxon>
        <taxon>Rehmannieae</taxon>
        <taxon>Rehmannia</taxon>
    </lineage>
</organism>
<name>A0ABR0UGL3_REHGL</name>
<evidence type="ECO:0000313" key="2">
    <source>
        <dbReference type="EMBL" id="KAK6121708.1"/>
    </source>
</evidence>
<proteinExistence type="predicted"/>
<dbReference type="SUPFAM" id="SSF56672">
    <property type="entry name" value="DNA/RNA polymerases"/>
    <property type="match status" value="1"/>
</dbReference>
<dbReference type="CDD" id="cd09272">
    <property type="entry name" value="RNase_HI_RT_Ty1"/>
    <property type="match status" value="1"/>
</dbReference>
<dbReference type="Proteomes" id="UP001318860">
    <property type="component" value="Unassembled WGS sequence"/>
</dbReference>
<protein>
    <recommendedName>
        <fullName evidence="1">Reverse transcriptase Ty1/copia-type domain-containing protein</fullName>
    </recommendedName>
</protein>
<evidence type="ECO:0000313" key="3">
    <source>
        <dbReference type="Proteomes" id="UP001318860"/>
    </source>
</evidence>
<accession>A0ABR0UGL3</accession>
<feature type="domain" description="Reverse transcriptase Ty1/copia-type" evidence="1">
    <location>
        <begin position="32"/>
        <end position="75"/>
    </location>
</feature>
<reference evidence="2 3" key="1">
    <citation type="journal article" date="2021" name="Comput. Struct. Biotechnol. J.">
        <title>De novo genome assembly of the potent medicinal plant Rehmannia glutinosa using nanopore technology.</title>
        <authorList>
            <person name="Ma L."/>
            <person name="Dong C."/>
            <person name="Song C."/>
            <person name="Wang X."/>
            <person name="Zheng X."/>
            <person name="Niu Y."/>
            <person name="Chen S."/>
            <person name="Feng W."/>
        </authorList>
    </citation>
    <scope>NUCLEOTIDE SEQUENCE [LARGE SCALE GENOMIC DNA]</scope>
    <source>
        <strain evidence="2">DH-2019</strain>
    </source>
</reference>